<dbReference type="OrthoDB" id="358773at2"/>
<evidence type="ECO:0000313" key="1">
    <source>
        <dbReference type="EMBL" id="RLV50024.1"/>
    </source>
</evidence>
<keyword evidence="1" id="KW-0436">Ligase</keyword>
<gene>
    <name evidence="1" type="ORF">D9V37_09150</name>
</gene>
<name>A0A3L8P4J5_9ACTN</name>
<organism evidence="1 2">
    <name type="scientific">Nocardioides mangrovicus</name>
    <dbReference type="NCBI Taxonomy" id="2478913"/>
    <lineage>
        <taxon>Bacteria</taxon>
        <taxon>Bacillati</taxon>
        <taxon>Actinomycetota</taxon>
        <taxon>Actinomycetes</taxon>
        <taxon>Propionibacteriales</taxon>
        <taxon>Nocardioidaceae</taxon>
        <taxon>Nocardioides</taxon>
    </lineage>
</organism>
<dbReference type="SUPFAM" id="SSF55144">
    <property type="entry name" value="LigT-like"/>
    <property type="match status" value="1"/>
</dbReference>
<reference evidence="1 2" key="1">
    <citation type="submission" date="2018-10" db="EMBL/GenBank/DDBJ databases">
        <title>Marmoricola sp. 4Q3S-7 whole genome shotgun sequence.</title>
        <authorList>
            <person name="Li F."/>
        </authorList>
    </citation>
    <scope>NUCLEOTIDE SEQUENCE [LARGE SCALE GENOMIC DNA]</scope>
    <source>
        <strain evidence="1 2">4Q3S-7</strain>
    </source>
</reference>
<dbReference type="AlphaFoldDB" id="A0A3L8P4J5"/>
<dbReference type="InterPro" id="IPR009097">
    <property type="entry name" value="Cyclic_Pdiesterase"/>
</dbReference>
<dbReference type="EMBL" id="RDBE01000006">
    <property type="protein sequence ID" value="RLV50024.1"/>
    <property type="molecule type" value="Genomic_DNA"/>
</dbReference>
<dbReference type="PANTHER" id="PTHR40037">
    <property type="entry name" value="PHOSPHOESTERASE YJCG-RELATED"/>
    <property type="match status" value="1"/>
</dbReference>
<sequence length="170" mass="18557">MMLIGVSIAVPDPAGTDLQDYRVGLGDRDASGIPTHITLVPPTKIDDDELGGVVEHLRAVAAEHHRFEIRLRGTGTFRPLSPVVFVNLVTGISECELLADAVRTGPLDVDVDFPYHPHVTVAHELPEPSLDRAFDDLAGFEAAFTVKGFWLYTYDDQPGWVPQQAFPLSA</sequence>
<dbReference type="Pfam" id="PF13563">
    <property type="entry name" value="2_5_RNA_ligase2"/>
    <property type="match status" value="1"/>
</dbReference>
<keyword evidence="2" id="KW-1185">Reference proteome</keyword>
<dbReference type="InterPro" id="IPR050580">
    <property type="entry name" value="2H_phosphoesterase_YjcG-like"/>
</dbReference>
<dbReference type="Proteomes" id="UP000281708">
    <property type="component" value="Unassembled WGS sequence"/>
</dbReference>
<proteinExistence type="predicted"/>
<protein>
    <submittedName>
        <fullName evidence="1">2'-5' RNA ligase family protein</fullName>
    </submittedName>
</protein>
<dbReference type="GO" id="GO:0016874">
    <property type="term" value="F:ligase activity"/>
    <property type="evidence" value="ECO:0007669"/>
    <property type="project" value="UniProtKB-KW"/>
</dbReference>
<accession>A0A3L8P4J5</accession>
<dbReference type="PANTHER" id="PTHR40037:SF1">
    <property type="entry name" value="PHOSPHOESTERASE SAOUHSC_00951-RELATED"/>
    <property type="match status" value="1"/>
</dbReference>
<dbReference type="Gene3D" id="3.90.1140.10">
    <property type="entry name" value="Cyclic phosphodiesterase"/>
    <property type="match status" value="1"/>
</dbReference>
<dbReference type="RefSeq" id="WP_121805788.1">
    <property type="nucleotide sequence ID" value="NZ_RDBE01000006.1"/>
</dbReference>
<evidence type="ECO:0000313" key="2">
    <source>
        <dbReference type="Proteomes" id="UP000281708"/>
    </source>
</evidence>
<comment type="caution">
    <text evidence="1">The sequence shown here is derived from an EMBL/GenBank/DDBJ whole genome shotgun (WGS) entry which is preliminary data.</text>
</comment>